<dbReference type="EMBL" id="JAPFFF010000044">
    <property type="protein sequence ID" value="KAK8840627.1"/>
    <property type="molecule type" value="Genomic_DNA"/>
</dbReference>
<organism evidence="1 2">
    <name type="scientific">Tritrichomonas musculus</name>
    <dbReference type="NCBI Taxonomy" id="1915356"/>
    <lineage>
        <taxon>Eukaryota</taxon>
        <taxon>Metamonada</taxon>
        <taxon>Parabasalia</taxon>
        <taxon>Tritrichomonadida</taxon>
        <taxon>Tritrichomonadidae</taxon>
        <taxon>Tritrichomonas</taxon>
    </lineage>
</organism>
<gene>
    <name evidence="1" type="ORF">M9Y10_030400</name>
</gene>
<reference evidence="1 2" key="1">
    <citation type="submission" date="2024-04" db="EMBL/GenBank/DDBJ databases">
        <title>Tritrichomonas musculus Genome.</title>
        <authorList>
            <person name="Alves-Ferreira E."/>
            <person name="Grigg M."/>
            <person name="Lorenzi H."/>
            <person name="Galac M."/>
        </authorList>
    </citation>
    <scope>NUCLEOTIDE SEQUENCE [LARGE SCALE GENOMIC DNA]</scope>
    <source>
        <strain evidence="1 2">EAF2021</strain>
    </source>
</reference>
<sequence length="183" mass="21144">MLSLNIQMHSFELNDRTIKYHDKIRVSITTFPGGQKQSNVFDAKKIQSARPFFSVRINEKTEKILIVIRKKSFAGNDPIIASTVIQNGQFPTKFEDSNTEVKTIELLEPVHRDKKITKTKDRKIKGQVCAVFTLSKDLPIRNNNKKFSFSKKRDSKGFSKVECLFDNEDESELANLWEDDPIY</sequence>
<name>A0ABR2H4E9_9EUKA</name>
<proteinExistence type="predicted"/>
<comment type="caution">
    <text evidence="1">The sequence shown here is derived from an EMBL/GenBank/DDBJ whole genome shotgun (WGS) entry which is preliminary data.</text>
</comment>
<keyword evidence="2" id="KW-1185">Reference proteome</keyword>
<accession>A0ABR2H4E9</accession>
<evidence type="ECO:0000313" key="2">
    <source>
        <dbReference type="Proteomes" id="UP001470230"/>
    </source>
</evidence>
<evidence type="ECO:0000313" key="1">
    <source>
        <dbReference type="EMBL" id="KAK8840627.1"/>
    </source>
</evidence>
<protein>
    <submittedName>
        <fullName evidence="1">Uncharacterized protein</fullName>
    </submittedName>
</protein>
<dbReference type="Proteomes" id="UP001470230">
    <property type="component" value="Unassembled WGS sequence"/>
</dbReference>